<gene>
    <name evidence="1" type="ORF">METZ01_LOCUS417383</name>
</gene>
<organism evidence="1">
    <name type="scientific">marine metagenome</name>
    <dbReference type="NCBI Taxonomy" id="408172"/>
    <lineage>
        <taxon>unclassified sequences</taxon>
        <taxon>metagenomes</taxon>
        <taxon>ecological metagenomes</taxon>
    </lineage>
</organism>
<dbReference type="EMBL" id="UINC01163946">
    <property type="protein sequence ID" value="SVD64529.1"/>
    <property type="molecule type" value="Genomic_DNA"/>
</dbReference>
<sequence length="35" mass="3988">MEEKNLNGIPYFFAKTRPSAFILFDIISSILIGKL</sequence>
<protein>
    <submittedName>
        <fullName evidence="1">Uncharacterized protein</fullName>
    </submittedName>
</protein>
<evidence type="ECO:0000313" key="1">
    <source>
        <dbReference type="EMBL" id="SVD64529.1"/>
    </source>
</evidence>
<accession>A0A382X123</accession>
<dbReference type="AlphaFoldDB" id="A0A382X123"/>
<reference evidence="1" key="1">
    <citation type="submission" date="2018-05" db="EMBL/GenBank/DDBJ databases">
        <authorList>
            <person name="Lanie J.A."/>
            <person name="Ng W.-L."/>
            <person name="Kazmierczak K.M."/>
            <person name="Andrzejewski T.M."/>
            <person name="Davidsen T.M."/>
            <person name="Wayne K.J."/>
            <person name="Tettelin H."/>
            <person name="Glass J.I."/>
            <person name="Rusch D."/>
            <person name="Podicherti R."/>
            <person name="Tsui H.-C.T."/>
            <person name="Winkler M.E."/>
        </authorList>
    </citation>
    <scope>NUCLEOTIDE SEQUENCE</scope>
</reference>
<proteinExistence type="predicted"/>
<name>A0A382X123_9ZZZZ</name>